<keyword evidence="9" id="KW-0534">Nitrate assimilation</keyword>
<keyword evidence="3" id="KW-0001">2Fe-2S</keyword>
<evidence type="ECO:0000259" key="11">
    <source>
        <dbReference type="PROSITE" id="PS51296"/>
    </source>
</evidence>
<dbReference type="InterPro" id="IPR036922">
    <property type="entry name" value="Rieske_2Fe-2S_sf"/>
</dbReference>
<feature type="compositionally biased region" description="Basic and acidic residues" evidence="10">
    <location>
        <begin position="243"/>
        <end position="254"/>
    </location>
</feature>
<keyword evidence="5" id="KW-0274">FAD</keyword>
<dbReference type="InterPro" id="IPR017941">
    <property type="entry name" value="Rieske_2Fe-2S"/>
</dbReference>
<keyword evidence="7" id="KW-0408">Iron</keyword>
<dbReference type="PRINTS" id="PR00368">
    <property type="entry name" value="FADPNR"/>
</dbReference>
<reference evidence="12" key="1">
    <citation type="submission" date="2023-10" db="EMBL/GenBank/DDBJ databases">
        <authorList>
            <person name="Chen Y."/>
            <person name="Shah S."/>
            <person name="Dougan E. K."/>
            <person name="Thang M."/>
            <person name="Chan C."/>
        </authorList>
    </citation>
    <scope>NUCLEOTIDE SEQUENCE [LARGE SCALE GENOMIC DNA]</scope>
</reference>
<evidence type="ECO:0000256" key="7">
    <source>
        <dbReference type="ARBA" id="ARBA00023004"/>
    </source>
</evidence>
<keyword evidence="4" id="KW-0479">Metal-binding</keyword>
<dbReference type="InterPro" id="IPR050446">
    <property type="entry name" value="FAD-oxidoreductase/Apoptosis"/>
</dbReference>
<keyword evidence="6" id="KW-0560">Oxidoreductase</keyword>
<feature type="domain" description="Rieske" evidence="11">
    <location>
        <begin position="41"/>
        <end position="94"/>
    </location>
</feature>
<keyword evidence="13" id="KW-1185">Reference proteome</keyword>
<evidence type="ECO:0000256" key="6">
    <source>
        <dbReference type="ARBA" id="ARBA00023002"/>
    </source>
</evidence>
<keyword evidence="2" id="KW-0285">Flavoprotein</keyword>
<accession>A0ABN9TQ85</accession>
<dbReference type="PANTHER" id="PTHR43557:SF2">
    <property type="entry name" value="RIESKE DOMAIN-CONTAINING PROTEIN-RELATED"/>
    <property type="match status" value="1"/>
</dbReference>
<dbReference type="Pfam" id="PF07992">
    <property type="entry name" value="Pyr_redox_2"/>
    <property type="match status" value="1"/>
</dbReference>
<protein>
    <recommendedName>
        <fullName evidence="11">Rieske domain-containing protein</fullName>
    </recommendedName>
</protein>
<dbReference type="InterPro" id="IPR023753">
    <property type="entry name" value="FAD/NAD-binding_dom"/>
</dbReference>
<gene>
    <name evidence="12" type="ORF">PCOR1329_LOCUS40977</name>
</gene>
<organism evidence="12 13">
    <name type="scientific">Prorocentrum cordatum</name>
    <dbReference type="NCBI Taxonomy" id="2364126"/>
    <lineage>
        <taxon>Eukaryota</taxon>
        <taxon>Sar</taxon>
        <taxon>Alveolata</taxon>
        <taxon>Dinophyceae</taxon>
        <taxon>Prorocentrales</taxon>
        <taxon>Prorocentraceae</taxon>
        <taxon>Prorocentrum</taxon>
    </lineage>
</organism>
<evidence type="ECO:0000313" key="12">
    <source>
        <dbReference type="EMBL" id="CAK0847892.1"/>
    </source>
</evidence>
<dbReference type="SUPFAM" id="SSF50022">
    <property type="entry name" value="ISP domain"/>
    <property type="match status" value="1"/>
</dbReference>
<dbReference type="Proteomes" id="UP001189429">
    <property type="component" value="Unassembled WGS sequence"/>
</dbReference>
<dbReference type="EMBL" id="CAUYUJ010014939">
    <property type="protein sequence ID" value="CAK0847892.1"/>
    <property type="molecule type" value="Genomic_DNA"/>
</dbReference>
<dbReference type="PANTHER" id="PTHR43557">
    <property type="entry name" value="APOPTOSIS-INDUCING FACTOR 1"/>
    <property type="match status" value="1"/>
</dbReference>
<evidence type="ECO:0000256" key="9">
    <source>
        <dbReference type="ARBA" id="ARBA00023063"/>
    </source>
</evidence>
<evidence type="ECO:0000256" key="2">
    <source>
        <dbReference type="ARBA" id="ARBA00022630"/>
    </source>
</evidence>
<evidence type="ECO:0000256" key="8">
    <source>
        <dbReference type="ARBA" id="ARBA00023014"/>
    </source>
</evidence>
<evidence type="ECO:0000256" key="1">
    <source>
        <dbReference type="ARBA" id="ARBA00001974"/>
    </source>
</evidence>
<dbReference type="Gene3D" id="3.50.50.60">
    <property type="entry name" value="FAD/NAD(P)-binding domain"/>
    <property type="match status" value="2"/>
</dbReference>
<dbReference type="InterPro" id="IPR012748">
    <property type="entry name" value="Rieske-like_NirD"/>
</dbReference>
<dbReference type="InterPro" id="IPR036188">
    <property type="entry name" value="FAD/NAD-bd_sf"/>
</dbReference>
<evidence type="ECO:0000256" key="3">
    <source>
        <dbReference type="ARBA" id="ARBA00022714"/>
    </source>
</evidence>
<evidence type="ECO:0000313" key="13">
    <source>
        <dbReference type="Proteomes" id="UP001189429"/>
    </source>
</evidence>
<proteinExistence type="predicted"/>
<dbReference type="Pfam" id="PF13806">
    <property type="entry name" value="Rieske_2"/>
    <property type="match status" value="1"/>
</dbReference>
<evidence type="ECO:0000256" key="4">
    <source>
        <dbReference type="ARBA" id="ARBA00022723"/>
    </source>
</evidence>
<name>A0ABN9TQ85_9DINO</name>
<sequence length="254" mass="27414">MRTCSPLAEEIVRNSLPVSTHEPARGSSSCLCRWLALPHSAPLAQGVAAQDRLHVVCPWHDAAFDLRTGQPVRGCALQAIPTYAVSVEDGNVMVDLPRFMDDFVEPVAVRRSPDDQRLFVIVGGGAAGVAACDALRQEGFTGRLVLLSEERHHPYDRPVLSKNLAKASDVESIALCDAAHFEAHDVEFRPGARVAQLDAARRAVRLVGGEELRYDCALVATGARPRALPVPGGQLPNVMALRTPEDGPRGRRVP</sequence>
<dbReference type="PROSITE" id="PS51296">
    <property type="entry name" value="RIESKE"/>
    <property type="match status" value="1"/>
</dbReference>
<comment type="caution">
    <text evidence="12">The sequence shown here is derived from an EMBL/GenBank/DDBJ whole genome shotgun (WGS) entry which is preliminary data.</text>
</comment>
<evidence type="ECO:0000256" key="10">
    <source>
        <dbReference type="SAM" id="MobiDB-lite"/>
    </source>
</evidence>
<keyword evidence="8" id="KW-0411">Iron-sulfur</keyword>
<comment type="cofactor">
    <cofactor evidence="1">
        <name>FAD</name>
        <dbReference type="ChEBI" id="CHEBI:57692"/>
    </cofactor>
</comment>
<dbReference type="Gene3D" id="2.102.10.10">
    <property type="entry name" value="Rieske [2Fe-2S] iron-sulphur domain"/>
    <property type="match status" value="1"/>
</dbReference>
<evidence type="ECO:0000256" key="5">
    <source>
        <dbReference type="ARBA" id="ARBA00022827"/>
    </source>
</evidence>
<feature type="region of interest" description="Disordered" evidence="10">
    <location>
        <begin position="234"/>
        <end position="254"/>
    </location>
</feature>
<dbReference type="SUPFAM" id="SSF51905">
    <property type="entry name" value="FAD/NAD(P)-binding domain"/>
    <property type="match status" value="1"/>
</dbReference>